<feature type="transmembrane region" description="Helical" evidence="1">
    <location>
        <begin position="98"/>
        <end position="116"/>
    </location>
</feature>
<keyword evidence="4" id="KW-1185">Reference proteome</keyword>
<organism evidence="3 4">
    <name type="scientific">Thelephora terrestris</name>
    <dbReference type="NCBI Taxonomy" id="56493"/>
    <lineage>
        <taxon>Eukaryota</taxon>
        <taxon>Fungi</taxon>
        <taxon>Dikarya</taxon>
        <taxon>Basidiomycota</taxon>
        <taxon>Agaricomycotina</taxon>
        <taxon>Agaricomycetes</taxon>
        <taxon>Thelephorales</taxon>
        <taxon>Thelephoraceae</taxon>
        <taxon>Thelephora</taxon>
    </lineage>
</organism>
<evidence type="ECO:0000313" key="4">
    <source>
        <dbReference type="Proteomes" id="UP000736335"/>
    </source>
</evidence>
<feature type="domain" description="DUF6535" evidence="2">
    <location>
        <begin position="2"/>
        <end position="178"/>
    </location>
</feature>
<feature type="transmembrane region" description="Helical" evidence="1">
    <location>
        <begin position="183"/>
        <end position="206"/>
    </location>
</feature>
<evidence type="ECO:0000256" key="1">
    <source>
        <dbReference type="SAM" id="Phobius"/>
    </source>
</evidence>
<accession>A0A9P6L4X4</accession>
<reference evidence="3" key="1">
    <citation type="journal article" date="2020" name="Nat. Commun.">
        <title>Large-scale genome sequencing of mycorrhizal fungi provides insights into the early evolution of symbiotic traits.</title>
        <authorList>
            <person name="Miyauchi S."/>
            <person name="Kiss E."/>
            <person name="Kuo A."/>
            <person name="Drula E."/>
            <person name="Kohler A."/>
            <person name="Sanchez-Garcia M."/>
            <person name="Morin E."/>
            <person name="Andreopoulos B."/>
            <person name="Barry K.W."/>
            <person name="Bonito G."/>
            <person name="Buee M."/>
            <person name="Carver A."/>
            <person name="Chen C."/>
            <person name="Cichocki N."/>
            <person name="Clum A."/>
            <person name="Culley D."/>
            <person name="Crous P.W."/>
            <person name="Fauchery L."/>
            <person name="Girlanda M."/>
            <person name="Hayes R.D."/>
            <person name="Keri Z."/>
            <person name="LaButti K."/>
            <person name="Lipzen A."/>
            <person name="Lombard V."/>
            <person name="Magnuson J."/>
            <person name="Maillard F."/>
            <person name="Murat C."/>
            <person name="Nolan M."/>
            <person name="Ohm R.A."/>
            <person name="Pangilinan J."/>
            <person name="Pereira M.F."/>
            <person name="Perotto S."/>
            <person name="Peter M."/>
            <person name="Pfister S."/>
            <person name="Riley R."/>
            <person name="Sitrit Y."/>
            <person name="Stielow J.B."/>
            <person name="Szollosi G."/>
            <person name="Zifcakova L."/>
            <person name="Stursova M."/>
            <person name="Spatafora J.W."/>
            <person name="Tedersoo L."/>
            <person name="Vaario L.M."/>
            <person name="Yamada A."/>
            <person name="Yan M."/>
            <person name="Wang P."/>
            <person name="Xu J."/>
            <person name="Bruns T."/>
            <person name="Baldrian P."/>
            <person name="Vilgalys R."/>
            <person name="Dunand C."/>
            <person name="Henrissat B."/>
            <person name="Grigoriev I.V."/>
            <person name="Hibbett D."/>
            <person name="Nagy L.G."/>
            <person name="Martin F.M."/>
        </authorList>
    </citation>
    <scope>NUCLEOTIDE SEQUENCE</scope>
    <source>
        <strain evidence="3">UH-Tt-Lm1</strain>
    </source>
</reference>
<dbReference type="AlphaFoldDB" id="A0A9P6L4X4"/>
<evidence type="ECO:0000259" key="2">
    <source>
        <dbReference type="Pfam" id="PF20153"/>
    </source>
</evidence>
<keyword evidence="1" id="KW-0472">Membrane</keyword>
<feature type="transmembrane region" description="Helical" evidence="1">
    <location>
        <begin position="157"/>
        <end position="177"/>
    </location>
</feature>
<gene>
    <name evidence="3" type="ORF">BJ322DRAFT_1008448</name>
</gene>
<feature type="non-terminal residue" evidence="3">
    <location>
        <position position="216"/>
    </location>
</feature>
<evidence type="ECO:0000313" key="3">
    <source>
        <dbReference type="EMBL" id="KAF9783407.1"/>
    </source>
</evidence>
<dbReference type="InterPro" id="IPR045338">
    <property type="entry name" value="DUF6535"/>
</dbReference>
<protein>
    <recommendedName>
        <fullName evidence="2">DUF6535 domain-containing protein</fullName>
    </recommendedName>
</protein>
<keyword evidence="1" id="KW-0812">Transmembrane</keyword>
<proteinExistence type="predicted"/>
<name>A0A9P6L4X4_9AGAM</name>
<keyword evidence="1" id="KW-1133">Transmembrane helix</keyword>
<dbReference type="EMBL" id="WIUZ02000010">
    <property type="protein sequence ID" value="KAF9783407.1"/>
    <property type="molecule type" value="Genomic_DNA"/>
</dbReference>
<reference evidence="3" key="2">
    <citation type="submission" date="2020-11" db="EMBL/GenBank/DDBJ databases">
        <authorList>
            <consortium name="DOE Joint Genome Institute"/>
            <person name="Kuo A."/>
            <person name="Miyauchi S."/>
            <person name="Kiss E."/>
            <person name="Drula E."/>
            <person name="Kohler A."/>
            <person name="Sanchez-Garcia M."/>
            <person name="Andreopoulos B."/>
            <person name="Barry K.W."/>
            <person name="Bonito G."/>
            <person name="Buee M."/>
            <person name="Carver A."/>
            <person name="Chen C."/>
            <person name="Cichocki N."/>
            <person name="Clum A."/>
            <person name="Culley D."/>
            <person name="Crous P.W."/>
            <person name="Fauchery L."/>
            <person name="Girlanda M."/>
            <person name="Hayes R."/>
            <person name="Keri Z."/>
            <person name="Labutti K."/>
            <person name="Lipzen A."/>
            <person name="Lombard V."/>
            <person name="Magnuson J."/>
            <person name="Maillard F."/>
            <person name="Morin E."/>
            <person name="Murat C."/>
            <person name="Nolan M."/>
            <person name="Ohm R."/>
            <person name="Pangilinan J."/>
            <person name="Pereira M."/>
            <person name="Perotto S."/>
            <person name="Peter M."/>
            <person name="Riley R."/>
            <person name="Sitrit Y."/>
            <person name="Stielow B."/>
            <person name="Szollosi G."/>
            <person name="Zifcakova L."/>
            <person name="Stursova M."/>
            <person name="Spatafora J.W."/>
            <person name="Tedersoo L."/>
            <person name="Vaario L.-M."/>
            <person name="Yamada A."/>
            <person name="Yan M."/>
            <person name="Wang P."/>
            <person name="Xu J."/>
            <person name="Bruns T."/>
            <person name="Baldrian P."/>
            <person name="Vilgalys R."/>
            <person name="Henrissat B."/>
            <person name="Grigoriev I.V."/>
            <person name="Hibbett D."/>
            <person name="Nagy L.G."/>
            <person name="Martin F.M."/>
        </authorList>
    </citation>
    <scope>NUCLEOTIDE SEQUENCE</scope>
    <source>
        <strain evidence="3">UH-Tt-Lm1</strain>
    </source>
</reference>
<comment type="caution">
    <text evidence="3">The sequence shown here is derived from an EMBL/GenBank/DDBJ whole genome shotgun (WGS) entry which is preliminary data.</text>
</comment>
<dbReference type="Pfam" id="PF20153">
    <property type="entry name" value="DUF6535"/>
    <property type="match status" value="1"/>
</dbReference>
<sequence>MNKYNEDLNTTLIFVSFVVPFVDPLHLPGAQAGLFSAVSSAFVVAIQPELQPNAGQQSEAYLRAILLILKPSISPHEPPAAPPAWSGPPQEIITTLDLLYASLLMSLLAAFVAMLGKQWLNRYLRHAGGSVIERCGDRQRKFEGLEKWPFRLFVESLPIMLQIALFLLASGLSRYLWSINTSVSAVIISLTALGFLFYIVIVVIGISSYDCPFQTP</sequence>
<dbReference type="OrthoDB" id="3219854at2759"/>
<dbReference type="Proteomes" id="UP000736335">
    <property type="component" value="Unassembled WGS sequence"/>
</dbReference>